<dbReference type="NCBIfam" id="TIGR02595">
    <property type="entry name" value="PEP_CTERM"/>
    <property type="match status" value="1"/>
</dbReference>
<evidence type="ECO:0000256" key="2">
    <source>
        <dbReference type="SAM" id="SignalP"/>
    </source>
</evidence>
<feature type="chain" id="PRO_5047499596" evidence="2">
    <location>
        <begin position="22"/>
        <end position="196"/>
    </location>
</feature>
<keyword evidence="4" id="KW-1185">Reference proteome</keyword>
<evidence type="ECO:0000313" key="4">
    <source>
        <dbReference type="Proteomes" id="UP001595607"/>
    </source>
</evidence>
<evidence type="ECO:0000313" key="3">
    <source>
        <dbReference type="EMBL" id="MFC3301365.1"/>
    </source>
</evidence>
<comment type="caution">
    <text evidence="3">The sequence shown here is derived from an EMBL/GenBank/DDBJ whole genome shotgun (WGS) entry which is preliminary data.</text>
</comment>
<gene>
    <name evidence="3" type="ORF">ACFONP_01295</name>
</gene>
<feature type="signal peptide" evidence="2">
    <location>
        <begin position="1"/>
        <end position="21"/>
    </location>
</feature>
<sequence>MRHFLLAAATAATMAIGSANAAIVSFTEGARPLEPGSTKLGDASASPNGTDLDAGLGGSVDRGDIINLFGRIVGSEDVFNFTAGNSFDFNLIPAPSGNSAGVTPERGPSPHQIFFKFTNTDTNIVTTFVANASTPVGTLGTLIAGNYILELDMDPDNRRRVALYDIQVAGVPVPGALPLFVAGLAGFGAMRRRKKA</sequence>
<name>A0ABV7M9C1_9PROT</name>
<organism evidence="3 4">
    <name type="scientific">Parvularcula lutaonensis</name>
    <dbReference type="NCBI Taxonomy" id="491923"/>
    <lineage>
        <taxon>Bacteria</taxon>
        <taxon>Pseudomonadati</taxon>
        <taxon>Pseudomonadota</taxon>
        <taxon>Alphaproteobacteria</taxon>
        <taxon>Parvularculales</taxon>
        <taxon>Parvularculaceae</taxon>
        <taxon>Parvularcula</taxon>
    </lineage>
</organism>
<reference evidence="4" key="1">
    <citation type="journal article" date="2019" name="Int. J. Syst. Evol. Microbiol.">
        <title>The Global Catalogue of Microorganisms (GCM) 10K type strain sequencing project: providing services to taxonomists for standard genome sequencing and annotation.</title>
        <authorList>
            <consortium name="The Broad Institute Genomics Platform"/>
            <consortium name="The Broad Institute Genome Sequencing Center for Infectious Disease"/>
            <person name="Wu L."/>
            <person name="Ma J."/>
        </authorList>
    </citation>
    <scope>NUCLEOTIDE SEQUENCE [LARGE SCALE GENOMIC DNA]</scope>
    <source>
        <strain evidence="4">KCTC 22245</strain>
    </source>
</reference>
<dbReference type="NCBIfam" id="TIGR03370">
    <property type="entry name" value="VPLPA-CTERM"/>
    <property type="match status" value="1"/>
</dbReference>
<dbReference type="EMBL" id="JBHRVA010000002">
    <property type="protein sequence ID" value="MFC3301365.1"/>
    <property type="molecule type" value="Genomic_DNA"/>
</dbReference>
<keyword evidence="1" id="KW-1133">Transmembrane helix</keyword>
<dbReference type="InterPro" id="IPR013424">
    <property type="entry name" value="Ice-binding_C"/>
</dbReference>
<evidence type="ECO:0000256" key="1">
    <source>
        <dbReference type="SAM" id="Phobius"/>
    </source>
</evidence>
<keyword evidence="2" id="KW-0732">Signal</keyword>
<dbReference type="Proteomes" id="UP001595607">
    <property type="component" value="Unassembled WGS sequence"/>
</dbReference>
<dbReference type="InterPro" id="IPR022472">
    <property type="entry name" value="VPLPA-CTERM"/>
</dbReference>
<proteinExistence type="predicted"/>
<protein>
    <submittedName>
        <fullName evidence="3">VPLPA-CTERM sorting domain-containing protein</fullName>
    </submittedName>
</protein>
<accession>A0ABV7M9C1</accession>
<keyword evidence="1" id="KW-0812">Transmembrane</keyword>
<keyword evidence="1" id="KW-0472">Membrane</keyword>
<feature type="transmembrane region" description="Helical" evidence="1">
    <location>
        <begin position="168"/>
        <end position="190"/>
    </location>
</feature>
<dbReference type="RefSeq" id="WP_189572239.1">
    <property type="nucleotide sequence ID" value="NZ_BMXU01000001.1"/>
</dbReference>